<reference evidence="3" key="1">
    <citation type="submission" date="2016-05" db="EMBL/GenBank/DDBJ databases">
        <title>Comparative genomics of biotechnologically important yeasts.</title>
        <authorList>
            <consortium name="DOE Joint Genome Institute"/>
            <person name="Riley R."/>
            <person name="Haridas S."/>
            <person name="Wolfe K.H."/>
            <person name="Lopes M.R."/>
            <person name="Hittinger C.T."/>
            <person name="Goker M."/>
            <person name="Salamov A."/>
            <person name="Wisecaver J."/>
            <person name="Long T.M."/>
            <person name="Aerts A.L."/>
            <person name="Barry K."/>
            <person name="Choi C."/>
            <person name="Clum A."/>
            <person name="Coughlan A.Y."/>
            <person name="Deshpande S."/>
            <person name="Douglass A.P."/>
            <person name="Hanson S.J."/>
            <person name="Klenk H.-P."/>
            <person name="Labutti K."/>
            <person name="Lapidus A."/>
            <person name="Lindquist E."/>
            <person name="Lipzen A."/>
            <person name="Meier-Kolthoff J.P."/>
            <person name="Ohm R.A."/>
            <person name="Otillar R.P."/>
            <person name="Pangilinan J."/>
            <person name="Peng Y."/>
            <person name="Rokas A."/>
            <person name="Rosa C.A."/>
            <person name="Scheuner C."/>
            <person name="Sibirny A.A."/>
            <person name="Slot J.C."/>
            <person name="Stielow J.B."/>
            <person name="Sun H."/>
            <person name="Kurtzman C.P."/>
            <person name="Blackwell M."/>
            <person name="Grigoriev I.V."/>
            <person name="Jeffries T.W."/>
        </authorList>
    </citation>
    <scope>NUCLEOTIDE SEQUENCE [LARGE SCALE GENOMIC DNA]</scope>
    <source>
        <strain evidence="3">NRRL Y-1933</strain>
    </source>
</reference>
<evidence type="ECO:0000313" key="2">
    <source>
        <dbReference type="EMBL" id="ODV69827.1"/>
    </source>
</evidence>
<name>A0A1E4RRE8_9ASCO</name>
<dbReference type="GeneID" id="30992852"/>
<evidence type="ECO:0000256" key="1">
    <source>
        <dbReference type="SAM" id="MobiDB-lite"/>
    </source>
</evidence>
<keyword evidence="3" id="KW-1185">Reference proteome</keyword>
<dbReference type="OrthoDB" id="4021409at2759"/>
<protein>
    <submittedName>
        <fullName evidence="2">Uncharacterized protein</fullName>
    </submittedName>
</protein>
<sequence>MSLFEMMLQRPAFAHITTSIPTLDSMIPVDSLSSGIFDLQSVPSLNAVYSILCSIIVSHISHDPLTNKVIIIDTLNTFPWKLLSKQSKYESSYQGQIIWHRINRFSNLLQFFIAENGIQSEVAKGSTLIIINDFHDLLELYRLETWSCYKEKLLKSHITRNSSALNNRERLAEDAQFKISDPIPSNSDLLNIHPSTKSDAHIYQMFDSISKFSVHSDLLVFLVGALATKFKKYTLLKTNSHPPSSTTNSQLTSSSAYENYGGRMYFLPSQTSATFQTKNGSNTVESLLTSRLIFYKDWFSESRTKFHDSQLKMVFATQVTNFRVIGINEPVYFDYNDKSGDSIFTDLSNHSQTSSHRPLLSTTQSRPTPRANSMTRGDTVADLKQADSHFPEHITSTPNFRPRQLPSSPNMTSSQRKEFFSSDCDQETTVGEARNGTGEADHSSDDLVIEASDNESDQSILLLR</sequence>
<gene>
    <name evidence="2" type="ORF">HYPBUDRAFT_103843</name>
</gene>
<proteinExistence type="predicted"/>
<accession>A0A1E4RRE8</accession>
<feature type="region of interest" description="Disordered" evidence="1">
    <location>
        <begin position="346"/>
        <end position="376"/>
    </location>
</feature>
<dbReference type="RefSeq" id="XP_020078894.1">
    <property type="nucleotide sequence ID" value="XM_020218302.1"/>
</dbReference>
<dbReference type="EMBL" id="KV454538">
    <property type="protein sequence ID" value="ODV69827.1"/>
    <property type="molecule type" value="Genomic_DNA"/>
</dbReference>
<dbReference type="AlphaFoldDB" id="A0A1E4RRE8"/>
<evidence type="ECO:0000313" key="3">
    <source>
        <dbReference type="Proteomes" id="UP000095085"/>
    </source>
</evidence>
<organism evidence="2 3">
    <name type="scientific">Hyphopichia burtonii NRRL Y-1933</name>
    <dbReference type="NCBI Taxonomy" id="984485"/>
    <lineage>
        <taxon>Eukaryota</taxon>
        <taxon>Fungi</taxon>
        <taxon>Dikarya</taxon>
        <taxon>Ascomycota</taxon>
        <taxon>Saccharomycotina</taxon>
        <taxon>Pichiomycetes</taxon>
        <taxon>Debaryomycetaceae</taxon>
        <taxon>Hyphopichia</taxon>
    </lineage>
</organism>
<feature type="region of interest" description="Disordered" evidence="1">
    <location>
        <begin position="389"/>
        <end position="464"/>
    </location>
</feature>
<dbReference type="Proteomes" id="UP000095085">
    <property type="component" value="Unassembled WGS sequence"/>
</dbReference>
<feature type="compositionally biased region" description="Polar residues" evidence="1">
    <location>
        <begin position="394"/>
        <end position="414"/>
    </location>
</feature>